<dbReference type="InterPro" id="IPR036291">
    <property type="entry name" value="NAD(P)-bd_dom_sf"/>
</dbReference>
<evidence type="ECO:0000313" key="3">
    <source>
        <dbReference type="EMBL" id="MFB9821936.1"/>
    </source>
</evidence>
<dbReference type="PANTHER" id="PTHR43639">
    <property type="entry name" value="OXIDOREDUCTASE, SHORT-CHAIN DEHYDROGENASE/REDUCTASE FAMILY (AFU_ORTHOLOGUE AFUA_5G02870)"/>
    <property type="match status" value="1"/>
</dbReference>
<organism evidence="3 4">
    <name type="scientific">Arthrobacter ramosus</name>
    <dbReference type="NCBI Taxonomy" id="1672"/>
    <lineage>
        <taxon>Bacteria</taxon>
        <taxon>Bacillati</taxon>
        <taxon>Actinomycetota</taxon>
        <taxon>Actinomycetes</taxon>
        <taxon>Micrococcales</taxon>
        <taxon>Micrococcaceae</taxon>
        <taxon>Arthrobacter</taxon>
    </lineage>
</organism>
<dbReference type="EMBL" id="JBHMBC010000039">
    <property type="protein sequence ID" value="MFB9821936.1"/>
    <property type="molecule type" value="Genomic_DNA"/>
</dbReference>
<dbReference type="Pfam" id="PF13561">
    <property type="entry name" value="adh_short_C2"/>
    <property type="match status" value="1"/>
</dbReference>
<dbReference type="InterPro" id="IPR020904">
    <property type="entry name" value="Sc_DH/Rdtase_CS"/>
</dbReference>
<keyword evidence="2 3" id="KW-0560">Oxidoreductase</keyword>
<dbReference type="Gene3D" id="3.40.50.720">
    <property type="entry name" value="NAD(P)-binding Rossmann-like Domain"/>
    <property type="match status" value="1"/>
</dbReference>
<comment type="similarity">
    <text evidence="1">Belongs to the short-chain dehydrogenases/reductases (SDR) family.</text>
</comment>
<dbReference type="GO" id="GO:0016491">
    <property type="term" value="F:oxidoreductase activity"/>
    <property type="evidence" value="ECO:0007669"/>
    <property type="project" value="UniProtKB-KW"/>
</dbReference>
<dbReference type="RefSeq" id="WP_234750431.1">
    <property type="nucleotide sequence ID" value="NZ_BAAAWN010000001.1"/>
</dbReference>
<sequence>MGTLDGKVAIITGAASGQGAAEAAVFVSKGARVVIGDIQPQGEEVAKKLGENAIFVHLDVSKEADWSAAVEAAHDSFGPVSVLVNNAAYFRPKPLLETTQQDMELHFAVNVVGPFLGILAVVPDMRELGGGSIINTISTSGIRYLPEQVAYAVSKWAGRGFASLAAAELAKENIRVNSIYPGLINTPMIAGNTPEMNEFLKSQIPLGRLGEPEDIAGVVAFLASDEARYMVGAEVAIDAGARLRL</sequence>
<proteinExistence type="inferred from homology"/>
<dbReference type="NCBIfam" id="NF005559">
    <property type="entry name" value="PRK07231.1"/>
    <property type="match status" value="1"/>
</dbReference>
<dbReference type="PRINTS" id="PR00080">
    <property type="entry name" value="SDRFAMILY"/>
</dbReference>
<dbReference type="EC" id="1.1.1.-" evidence="3"/>
<evidence type="ECO:0000256" key="1">
    <source>
        <dbReference type="ARBA" id="ARBA00006484"/>
    </source>
</evidence>
<name>A0ABV5Y4K7_ARTRM</name>
<dbReference type="PRINTS" id="PR00081">
    <property type="entry name" value="GDHRDH"/>
</dbReference>
<dbReference type="PROSITE" id="PS00061">
    <property type="entry name" value="ADH_SHORT"/>
    <property type="match status" value="1"/>
</dbReference>
<gene>
    <name evidence="3" type="ORF">ACFFP1_20895</name>
</gene>
<keyword evidence="4" id="KW-1185">Reference proteome</keyword>
<accession>A0ABV5Y4K7</accession>
<protein>
    <submittedName>
        <fullName evidence="3">SDR family NAD(P)-dependent oxidoreductase</fullName>
        <ecNumber evidence="3">1.1.1.-</ecNumber>
    </submittedName>
</protein>
<evidence type="ECO:0000313" key="4">
    <source>
        <dbReference type="Proteomes" id="UP001589702"/>
    </source>
</evidence>
<evidence type="ECO:0000256" key="2">
    <source>
        <dbReference type="ARBA" id="ARBA00023002"/>
    </source>
</evidence>
<dbReference type="InterPro" id="IPR002347">
    <property type="entry name" value="SDR_fam"/>
</dbReference>
<comment type="caution">
    <text evidence="3">The sequence shown here is derived from an EMBL/GenBank/DDBJ whole genome shotgun (WGS) entry which is preliminary data.</text>
</comment>
<reference evidence="3 4" key="1">
    <citation type="submission" date="2024-09" db="EMBL/GenBank/DDBJ databases">
        <authorList>
            <person name="Sun Q."/>
            <person name="Mori K."/>
        </authorList>
    </citation>
    <scope>NUCLEOTIDE SEQUENCE [LARGE SCALE GENOMIC DNA]</scope>
    <source>
        <strain evidence="3 4">JCM 1334</strain>
    </source>
</reference>
<dbReference type="Proteomes" id="UP001589702">
    <property type="component" value="Unassembled WGS sequence"/>
</dbReference>
<dbReference type="SUPFAM" id="SSF51735">
    <property type="entry name" value="NAD(P)-binding Rossmann-fold domains"/>
    <property type="match status" value="1"/>
</dbReference>
<dbReference type="PANTHER" id="PTHR43639:SF1">
    <property type="entry name" value="SHORT-CHAIN DEHYDROGENASE_REDUCTASE FAMILY PROTEIN"/>
    <property type="match status" value="1"/>
</dbReference>